<dbReference type="AlphaFoldDB" id="A0A7D5M5H1"/>
<organism evidence="1 2">
    <name type="scientific">Nitrosopumilus ureiphilus</name>
    <dbReference type="NCBI Taxonomy" id="1470067"/>
    <lineage>
        <taxon>Archaea</taxon>
        <taxon>Nitrososphaerota</taxon>
        <taxon>Nitrososphaeria</taxon>
        <taxon>Nitrosopumilales</taxon>
        <taxon>Nitrosopumilaceae</taxon>
        <taxon>Nitrosopumilus</taxon>
    </lineage>
</organism>
<keyword evidence="2" id="KW-1185">Reference proteome</keyword>
<evidence type="ECO:0000313" key="1">
    <source>
        <dbReference type="EMBL" id="QLH06895.1"/>
    </source>
</evidence>
<protein>
    <submittedName>
        <fullName evidence="1">Uncharacterized protein</fullName>
    </submittedName>
</protein>
<dbReference type="EMBL" id="CP026995">
    <property type="protein sequence ID" value="QLH06895.1"/>
    <property type="molecule type" value="Genomic_DNA"/>
</dbReference>
<dbReference type="RefSeq" id="WP_179370753.1">
    <property type="nucleotide sequence ID" value="NZ_CP026995.1"/>
</dbReference>
<name>A0A7D5M5H1_9ARCH</name>
<dbReference type="Proteomes" id="UP000509478">
    <property type="component" value="Chromosome"/>
</dbReference>
<evidence type="ECO:0000313" key="2">
    <source>
        <dbReference type="Proteomes" id="UP000509478"/>
    </source>
</evidence>
<sequence>MTSQIPDKLGLDYTATHELSKSVNPVVHLKKVKYSNNLRMLELHGERFDTNQKMTIEYFSPISKKIEMINATSTSDGKIAIQFEFVDDSFDEQIMFLITINEEDALYEILSVE</sequence>
<gene>
    <name evidence="1" type="ORF">C5F50_07270</name>
</gene>
<accession>A0A7D5M5H1</accession>
<dbReference type="KEGG" id="nue:C5F50_07270"/>
<dbReference type="GeneID" id="56067881"/>
<proteinExistence type="predicted"/>
<reference evidence="1 2" key="1">
    <citation type="submission" date="2018-02" db="EMBL/GenBank/DDBJ databases">
        <title>Complete genome of Nitrosopumilus ureaphilus PS0.</title>
        <authorList>
            <person name="Qin W."/>
            <person name="Zheng Y."/>
            <person name="Stahl D.A."/>
        </authorList>
    </citation>
    <scope>NUCLEOTIDE SEQUENCE [LARGE SCALE GENOMIC DNA]</scope>
    <source>
        <strain evidence="1 2">PS0</strain>
    </source>
</reference>